<dbReference type="InterPro" id="IPR002110">
    <property type="entry name" value="Ankyrin_rpt"/>
</dbReference>
<feature type="repeat" description="ANK" evidence="1">
    <location>
        <begin position="352"/>
        <end position="384"/>
    </location>
</feature>
<keyword evidence="4" id="KW-1185">Reference proteome</keyword>
<dbReference type="GO" id="GO:0045454">
    <property type="term" value="P:cell redox homeostasis"/>
    <property type="evidence" value="ECO:0007669"/>
    <property type="project" value="TreeGrafter"/>
</dbReference>
<evidence type="ECO:0000313" key="5">
    <source>
        <dbReference type="WBParaSite" id="Minc3s00041g02337"/>
    </source>
</evidence>
<dbReference type="Proteomes" id="UP000887563">
    <property type="component" value="Unplaced"/>
</dbReference>
<feature type="region of interest" description="Disordered" evidence="2">
    <location>
        <begin position="110"/>
        <end position="130"/>
    </location>
</feature>
<dbReference type="SUPFAM" id="SSF47031">
    <property type="entry name" value="Second domain of FERM"/>
    <property type="match status" value="1"/>
</dbReference>
<dbReference type="PROSITE" id="PS50297">
    <property type="entry name" value="ANK_REP_REGION"/>
    <property type="match status" value="1"/>
</dbReference>
<reference evidence="5" key="1">
    <citation type="submission" date="2022-11" db="UniProtKB">
        <authorList>
            <consortium name="WormBaseParasite"/>
        </authorList>
    </citation>
    <scope>IDENTIFICATION</scope>
</reference>
<dbReference type="Pfam" id="PF00373">
    <property type="entry name" value="FERM_M"/>
    <property type="match status" value="1"/>
</dbReference>
<dbReference type="InterPro" id="IPR035963">
    <property type="entry name" value="FERM_2"/>
</dbReference>
<dbReference type="InterPro" id="IPR000299">
    <property type="entry name" value="FERM_domain"/>
</dbReference>
<dbReference type="Gene3D" id="1.25.40.20">
    <property type="entry name" value="Ankyrin repeat-containing domain"/>
    <property type="match status" value="1"/>
</dbReference>
<dbReference type="Gene3D" id="3.10.20.90">
    <property type="entry name" value="Phosphatidylinositol 3-kinase Catalytic Subunit, Chain A, domain 1"/>
    <property type="match status" value="1"/>
</dbReference>
<dbReference type="CDD" id="cd14473">
    <property type="entry name" value="FERM_B-lobe"/>
    <property type="match status" value="1"/>
</dbReference>
<evidence type="ECO:0000256" key="2">
    <source>
        <dbReference type="SAM" id="MobiDB-lite"/>
    </source>
</evidence>
<dbReference type="Gene3D" id="2.30.29.30">
    <property type="entry name" value="Pleckstrin-homology domain (PH domain)/Phosphotyrosine-binding domain (PTB)"/>
    <property type="match status" value="1"/>
</dbReference>
<evidence type="ECO:0000259" key="3">
    <source>
        <dbReference type="PROSITE" id="PS50057"/>
    </source>
</evidence>
<dbReference type="GO" id="GO:2000114">
    <property type="term" value="P:regulation of establishment of cell polarity"/>
    <property type="evidence" value="ECO:0007669"/>
    <property type="project" value="TreeGrafter"/>
</dbReference>
<evidence type="ECO:0000256" key="1">
    <source>
        <dbReference type="PROSITE-ProRule" id="PRU00023"/>
    </source>
</evidence>
<feature type="domain" description="FERM" evidence="3">
    <location>
        <begin position="485"/>
        <end position="813"/>
    </location>
</feature>
<dbReference type="SUPFAM" id="SSF48403">
    <property type="entry name" value="Ankyrin repeat"/>
    <property type="match status" value="1"/>
</dbReference>
<accession>A0A914KLN3</accession>
<dbReference type="Pfam" id="PF00023">
    <property type="entry name" value="Ank"/>
    <property type="match status" value="1"/>
</dbReference>
<dbReference type="PANTHER" id="PTHR13283:SF11">
    <property type="entry name" value="KREV INTERACTION TRAPPED PROTEIN 1"/>
    <property type="match status" value="1"/>
</dbReference>
<dbReference type="InterPro" id="IPR057096">
    <property type="entry name" value="KRIT1_FRMD8_FERM_C"/>
</dbReference>
<dbReference type="InterPro" id="IPR014352">
    <property type="entry name" value="FERM/acyl-CoA-bd_prot_sf"/>
</dbReference>
<dbReference type="GO" id="GO:0005886">
    <property type="term" value="C:plasma membrane"/>
    <property type="evidence" value="ECO:0007669"/>
    <property type="project" value="TreeGrafter"/>
</dbReference>
<sequence>MVLECCIAVVRIRTEALSQLEKIKSQRQKQQNFEGDEFFGPADFDILMAVPPPPLFEYGPCSSSQVQIEQQTVELPRCWPLTGERAADAALRFVGDLDIQFLTKAVHIPPSRSDNLERPESSISRPSPPLTPLQQQLPPLLFIPIIPSTKSPFPIVSSGLEFCPFATVLHAAMNYDSSLVEPSSQNLLIRIGEWLSSGQCKSGSGFLHSLFLMPSSSAKRTLLHSALSNETNERSSLRLASCQRTISLEKENEGEGILQNQKIEQISSITNIELKVETFHNKIIKQHERLNNNEQLFVNPLFGIDILTKRKATAPEYFVRGKRRDIAPKRQRRSTDYGISNKGIKRFGAFWEQQHPLHKYAFDGNAEKIRELLRQGSDPNELDNDFWTPLHYCAFYNRLEACQVLLLHPDMDVNITNRTGATPLHFAALNGHVYVAELILSHQFADISIRDSNGKTPLDLCAPVPKPDWQGVAFLLRQSDILRPTKMEVQIVGGSSLQVEVDDIDNATAGELRTKVLEMEGLKHPLAANAEQIFAIWLVDSRLSLQLKAEQKVQIHLNKWEEHLNKFGSELEEEYLPKSFEEERVHVVLKRDARTLLGDEQMLARKSHFIVSLLYGEAEGQFLKGLLPCHEKHYIPMAAIVSQRLYGSELPQNIDTRFLSRILPSYLVPQTTEIKTFSSLLSKLKQARNSLTNLSLIQLQLRFLSLCWSLNVYGCTFFRAFMLMTKPIRGSIQVYVGLNDWGMSVLNSNSHRQIAAIELNKLEIKFTPNTNFLEVQGEGGCKSADFVATITTPQNSLKTPLLRASCKIFWVHPKITQAQGTTIDVTSFRIVKSGRLWSNLGGRIEPYQGVPYLTILNEVIALRYLGHTVPWPFPEFFC</sequence>
<dbReference type="InterPro" id="IPR051594">
    <property type="entry name" value="KRIT1/FRMD8"/>
</dbReference>
<name>A0A914KLN3_MELIC</name>
<dbReference type="SMART" id="SM00248">
    <property type="entry name" value="ANK"/>
    <property type="match status" value="3"/>
</dbReference>
<dbReference type="Pfam" id="PF12796">
    <property type="entry name" value="Ank_2"/>
    <property type="match status" value="1"/>
</dbReference>
<dbReference type="InterPro" id="IPR019748">
    <property type="entry name" value="FERM_central"/>
</dbReference>
<dbReference type="PROSITE" id="PS50057">
    <property type="entry name" value="FERM_3"/>
    <property type="match status" value="1"/>
</dbReference>
<feature type="repeat" description="ANK" evidence="1">
    <location>
        <begin position="419"/>
        <end position="452"/>
    </location>
</feature>
<dbReference type="Pfam" id="PF24522">
    <property type="entry name" value="KRIT1_FRMD8_FERM_C"/>
    <property type="match status" value="1"/>
</dbReference>
<dbReference type="PANTHER" id="PTHR13283">
    <property type="entry name" value="KREV INTERACTION TRAPPED 1-RELATED"/>
    <property type="match status" value="1"/>
</dbReference>
<keyword evidence="1" id="KW-0040">ANK repeat</keyword>
<dbReference type="AlphaFoldDB" id="A0A914KLN3"/>
<protein>
    <submittedName>
        <fullName evidence="5">FERM domain-containing protein</fullName>
    </submittedName>
</protein>
<dbReference type="WBParaSite" id="Minc3s00041g02337">
    <property type="protein sequence ID" value="Minc3s00041g02337"/>
    <property type="gene ID" value="Minc3s00041g02337"/>
</dbReference>
<evidence type="ECO:0000313" key="4">
    <source>
        <dbReference type="Proteomes" id="UP000887563"/>
    </source>
</evidence>
<organism evidence="4 5">
    <name type="scientific">Meloidogyne incognita</name>
    <name type="common">Southern root-knot nematode worm</name>
    <name type="synonym">Oxyuris incognita</name>
    <dbReference type="NCBI Taxonomy" id="6306"/>
    <lineage>
        <taxon>Eukaryota</taxon>
        <taxon>Metazoa</taxon>
        <taxon>Ecdysozoa</taxon>
        <taxon>Nematoda</taxon>
        <taxon>Chromadorea</taxon>
        <taxon>Rhabditida</taxon>
        <taxon>Tylenchina</taxon>
        <taxon>Tylenchomorpha</taxon>
        <taxon>Tylenchoidea</taxon>
        <taxon>Meloidogynidae</taxon>
        <taxon>Meloidogyninae</taxon>
        <taxon>Meloidogyne</taxon>
        <taxon>Meloidogyne incognita group</taxon>
    </lineage>
</organism>
<proteinExistence type="predicted"/>
<dbReference type="Gene3D" id="1.20.80.10">
    <property type="match status" value="1"/>
</dbReference>
<dbReference type="InterPro" id="IPR011993">
    <property type="entry name" value="PH-like_dom_sf"/>
</dbReference>
<dbReference type="PROSITE" id="PS50088">
    <property type="entry name" value="ANK_REPEAT"/>
    <property type="match status" value="2"/>
</dbReference>
<dbReference type="InterPro" id="IPR036770">
    <property type="entry name" value="Ankyrin_rpt-contain_sf"/>
</dbReference>